<feature type="signal peptide" evidence="7">
    <location>
        <begin position="1"/>
        <end position="25"/>
    </location>
</feature>
<dbReference type="GO" id="GO:0030247">
    <property type="term" value="F:polysaccharide binding"/>
    <property type="evidence" value="ECO:0007669"/>
    <property type="project" value="InterPro"/>
</dbReference>
<evidence type="ECO:0000313" key="10">
    <source>
        <dbReference type="EMBL" id="CAI9261879.1"/>
    </source>
</evidence>
<keyword evidence="4" id="KW-0325">Glycoprotein</keyword>
<comment type="catalytic activity">
    <reaction evidence="5">
        <text>L-threonyl-[protein] + ATP = O-phospho-L-threonyl-[protein] + ADP + H(+)</text>
        <dbReference type="Rhea" id="RHEA:46608"/>
        <dbReference type="Rhea" id="RHEA-COMP:11060"/>
        <dbReference type="Rhea" id="RHEA-COMP:11605"/>
        <dbReference type="ChEBI" id="CHEBI:15378"/>
        <dbReference type="ChEBI" id="CHEBI:30013"/>
        <dbReference type="ChEBI" id="CHEBI:30616"/>
        <dbReference type="ChEBI" id="CHEBI:61977"/>
        <dbReference type="ChEBI" id="CHEBI:456216"/>
        <dbReference type="EC" id="2.7.11.1"/>
    </reaction>
</comment>
<dbReference type="PANTHER" id="PTHR33138:SF88">
    <property type="entry name" value="WALL-ASSOCIATED RECEPTOR KINASE"/>
    <property type="match status" value="1"/>
</dbReference>
<evidence type="ECO:0000256" key="2">
    <source>
        <dbReference type="ARBA" id="ARBA00012513"/>
    </source>
</evidence>
<dbReference type="EMBL" id="OX465086">
    <property type="protein sequence ID" value="CAI9261879.1"/>
    <property type="molecule type" value="Genomic_DNA"/>
</dbReference>
<gene>
    <name evidence="10" type="ORF">LSALG_LOCUS2653</name>
</gene>
<evidence type="ECO:0000256" key="4">
    <source>
        <dbReference type="ARBA" id="ARBA00023180"/>
    </source>
</evidence>
<evidence type="ECO:0000256" key="7">
    <source>
        <dbReference type="SAM" id="SignalP"/>
    </source>
</evidence>
<feature type="domain" description="Wall-associated receptor kinase galacturonan-binding" evidence="8">
    <location>
        <begin position="34"/>
        <end position="98"/>
    </location>
</feature>
<dbReference type="PANTHER" id="PTHR33138">
    <property type="entry name" value="OS01G0690200 PROTEIN"/>
    <property type="match status" value="1"/>
</dbReference>
<dbReference type="Pfam" id="PF13947">
    <property type="entry name" value="GUB_WAK_bind"/>
    <property type="match status" value="1"/>
</dbReference>
<keyword evidence="11" id="KW-1185">Reference proteome</keyword>
<evidence type="ECO:0000256" key="1">
    <source>
        <dbReference type="ARBA" id="ARBA00004167"/>
    </source>
</evidence>
<dbReference type="Proteomes" id="UP001177003">
    <property type="component" value="Chromosome 0"/>
</dbReference>
<dbReference type="Pfam" id="PF14380">
    <property type="entry name" value="WAK_assoc"/>
    <property type="match status" value="1"/>
</dbReference>
<evidence type="ECO:0000256" key="5">
    <source>
        <dbReference type="ARBA" id="ARBA00047899"/>
    </source>
</evidence>
<evidence type="ECO:0000259" key="8">
    <source>
        <dbReference type="Pfam" id="PF13947"/>
    </source>
</evidence>
<dbReference type="InterPro" id="IPR025287">
    <property type="entry name" value="WAK_GUB"/>
</dbReference>
<accession>A0AA35V4S6</accession>
<keyword evidence="3 7" id="KW-0732">Signal</keyword>
<protein>
    <recommendedName>
        <fullName evidence="2">non-specific serine/threonine protein kinase</fullName>
        <ecNumber evidence="2">2.7.11.1</ecNumber>
    </recommendedName>
</protein>
<name>A0AA35V4S6_LACSI</name>
<comment type="catalytic activity">
    <reaction evidence="6">
        <text>L-seryl-[protein] + ATP = O-phospho-L-seryl-[protein] + ADP + H(+)</text>
        <dbReference type="Rhea" id="RHEA:17989"/>
        <dbReference type="Rhea" id="RHEA-COMP:9863"/>
        <dbReference type="Rhea" id="RHEA-COMP:11604"/>
        <dbReference type="ChEBI" id="CHEBI:15378"/>
        <dbReference type="ChEBI" id="CHEBI:29999"/>
        <dbReference type="ChEBI" id="CHEBI:30616"/>
        <dbReference type="ChEBI" id="CHEBI:83421"/>
        <dbReference type="ChEBI" id="CHEBI:456216"/>
        <dbReference type="EC" id="2.7.11.1"/>
    </reaction>
</comment>
<evidence type="ECO:0000256" key="6">
    <source>
        <dbReference type="ARBA" id="ARBA00048679"/>
    </source>
</evidence>
<dbReference type="EC" id="2.7.11.1" evidence="2"/>
<feature type="domain" description="Wall-associated receptor kinase C-terminal" evidence="9">
    <location>
        <begin position="160"/>
        <end position="234"/>
    </location>
</feature>
<dbReference type="GO" id="GO:0016020">
    <property type="term" value="C:membrane"/>
    <property type="evidence" value="ECO:0007669"/>
    <property type="project" value="UniProtKB-SubCell"/>
</dbReference>
<organism evidence="10 11">
    <name type="scientific">Lactuca saligna</name>
    <name type="common">Willowleaf lettuce</name>
    <dbReference type="NCBI Taxonomy" id="75948"/>
    <lineage>
        <taxon>Eukaryota</taxon>
        <taxon>Viridiplantae</taxon>
        <taxon>Streptophyta</taxon>
        <taxon>Embryophyta</taxon>
        <taxon>Tracheophyta</taxon>
        <taxon>Spermatophyta</taxon>
        <taxon>Magnoliopsida</taxon>
        <taxon>eudicotyledons</taxon>
        <taxon>Gunneridae</taxon>
        <taxon>Pentapetalae</taxon>
        <taxon>asterids</taxon>
        <taxon>campanulids</taxon>
        <taxon>Asterales</taxon>
        <taxon>Asteraceae</taxon>
        <taxon>Cichorioideae</taxon>
        <taxon>Cichorieae</taxon>
        <taxon>Lactucinae</taxon>
        <taxon>Lactuca</taxon>
    </lineage>
</organism>
<comment type="subcellular location">
    <subcellularLocation>
        <location evidence="1">Membrane</location>
        <topology evidence="1">Single-pass membrane protein</topology>
    </subcellularLocation>
</comment>
<sequence length="249" mass="28104">MDAFPSSYFVTFSLLILINAPTSLCTNDERYKSCGKAFMCGTLKPMKYPFWGKDRPNYCGKLGYKLDCVNNSIPVIEIKSLNYRVLDVSYQDKTIMLTRLDYWGEICPSRLVNTTIDFISFNYTAGTRNLTLGYGCHLPSSQAPTFEHSCTINKTNTNVVYPSSIPCNESVIVPVFENNARDLDQNRTDLVTALDKGFALQWYVEGEECKNCIKSEGSCGIDPSSRFICYCRDGPSIDECHKHQDTITE</sequence>
<dbReference type="InterPro" id="IPR032872">
    <property type="entry name" value="WAK_assoc_C"/>
</dbReference>
<reference evidence="10" key="1">
    <citation type="submission" date="2023-04" db="EMBL/GenBank/DDBJ databases">
        <authorList>
            <person name="Vijverberg K."/>
            <person name="Xiong W."/>
            <person name="Schranz E."/>
        </authorList>
    </citation>
    <scope>NUCLEOTIDE SEQUENCE</scope>
</reference>
<evidence type="ECO:0000313" key="11">
    <source>
        <dbReference type="Proteomes" id="UP001177003"/>
    </source>
</evidence>
<evidence type="ECO:0000256" key="3">
    <source>
        <dbReference type="ARBA" id="ARBA00022729"/>
    </source>
</evidence>
<feature type="chain" id="PRO_5041214998" description="non-specific serine/threonine protein kinase" evidence="7">
    <location>
        <begin position="26"/>
        <end position="249"/>
    </location>
</feature>
<dbReference type="GO" id="GO:0004674">
    <property type="term" value="F:protein serine/threonine kinase activity"/>
    <property type="evidence" value="ECO:0007669"/>
    <property type="project" value="UniProtKB-EC"/>
</dbReference>
<proteinExistence type="predicted"/>
<evidence type="ECO:0000259" key="9">
    <source>
        <dbReference type="Pfam" id="PF14380"/>
    </source>
</evidence>
<dbReference type="AlphaFoldDB" id="A0AA35V4S6"/>